<proteinExistence type="predicted"/>
<dbReference type="RefSeq" id="WP_272225708.1">
    <property type="nucleotide sequence ID" value="NZ_JAQONE010000003.1"/>
</dbReference>
<name>A0AAJ1HSR5_LIMMU</name>
<protein>
    <submittedName>
        <fullName evidence="1">Uncharacterized protein</fullName>
    </submittedName>
</protein>
<reference evidence="1" key="1">
    <citation type="submission" date="2023-01" db="EMBL/GenBank/DDBJ databases">
        <title>Genome analysis of 13 Lactobacillus isolated from gut of wild boar.</title>
        <authorList>
            <person name="Papp P."/>
            <person name="Libisch B."/>
            <person name="Nagy T."/>
            <person name="Olasz F."/>
        </authorList>
    </citation>
    <scope>NUCLEOTIDE SEQUENCE</scope>
    <source>
        <strain evidence="1">F146</strain>
    </source>
</reference>
<evidence type="ECO:0000313" key="1">
    <source>
        <dbReference type="EMBL" id="MDC2828980.1"/>
    </source>
</evidence>
<dbReference type="Proteomes" id="UP001220670">
    <property type="component" value="Unassembled WGS sequence"/>
</dbReference>
<evidence type="ECO:0000313" key="2">
    <source>
        <dbReference type="Proteomes" id="UP001220670"/>
    </source>
</evidence>
<comment type="caution">
    <text evidence="1">The sequence shown here is derived from an EMBL/GenBank/DDBJ whole genome shotgun (WGS) entry which is preliminary data.</text>
</comment>
<gene>
    <name evidence="1" type="ORF">PO250_01340</name>
</gene>
<sequence length="123" mass="14079">MKCKVEEEVQCVEFIDNPVFEIHGKQYSLFLEDSKMVHDVDKALALLPINQAGIGIPIFQHRVYEVPSLEADLALDVLIDCQPWDTAENSHYVSTNLEIVKAKLIPQRNDVKTEPEKVFELKE</sequence>
<accession>A0AAJ1HSR5</accession>
<dbReference type="AlphaFoldDB" id="A0AAJ1HSR5"/>
<dbReference type="EMBL" id="JAQONE010000003">
    <property type="protein sequence ID" value="MDC2828980.1"/>
    <property type="molecule type" value="Genomic_DNA"/>
</dbReference>
<organism evidence="1 2">
    <name type="scientific">Limosilactobacillus mucosae</name>
    <name type="common">Lactobacillus mucosae</name>
    <dbReference type="NCBI Taxonomy" id="97478"/>
    <lineage>
        <taxon>Bacteria</taxon>
        <taxon>Bacillati</taxon>
        <taxon>Bacillota</taxon>
        <taxon>Bacilli</taxon>
        <taxon>Lactobacillales</taxon>
        <taxon>Lactobacillaceae</taxon>
        <taxon>Limosilactobacillus</taxon>
    </lineage>
</organism>